<dbReference type="GO" id="GO:0036297">
    <property type="term" value="P:interstrand cross-link repair"/>
    <property type="evidence" value="ECO:0007669"/>
    <property type="project" value="TreeGrafter"/>
</dbReference>
<dbReference type="OrthoDB" id="18781at2759"/>
<dbReference type="InterPro" id="IPR055227">
    <property type="entry name" value="HRQ1_WHD"/>
</dbReference>
<sequence>MEVKEEETDESPMIFRIKKQPKAKKATSTVAAKAKKPTQTATVDAQDINIATSEVENRIDTSSKKKPAGRKRKLVAPKDPEAPNIKQEQAPVSSEQHRDPPLRDPDANDSDDFEDLESPKPVKSTAKKRKRSKKSTSPEDFPLDMPNFLVDLDLLFRAVNTIVSFCTIQRGLVCTFDAIKASVENIYKNEFTLDKLSELKAISPILFNIFYVNEAALEDASVTQMKSTPSNTNNDDTYVLVIEFTDARPPKPKLKPGSSKKKQTDDEKKLFGSRNLFLRESVAGTSKTKTITTLIEKRNTSFRTCLLEFYGKALDQDEDAVAKIIEMAKTSLALPPNQGMSLVGSLFSSPSRTLPSTDRPSSLSDLIQRLKNQPFYRNQIVEKGFRTTEANPASYGELTTPLSDELATALMEASTICRLFTHQAQALNALDKGDHVIVATSTSSGKSLIYQLPVLKGLEANPKLRALYIFPTKALAQDQRRSFLNILENCPSLKPRVRAETFDGDTPSVSSTRQDIRENVQVIFTNPDMLHVTVLPHHAQWKEFFVNLRFVIVDELHYYSSTLGTHCSFVMRRLRRICSYYGNDSVQFVSCSATVANPVEHMKSFYGLQSVTLINQDGAPHGQKHHVLWNPPLKDVYDARQGRMSTLDEAARLLVYLMLRGVRTIAFCKARRPAELVLKEVRSTLNQMSPDLVDKVMGYRAGYTPQDRRSIERALFGGELLAVIATNALELGVDIGSLDAVIHMGFPFSLASYRQQSGRAGRREKDSISILIADGDNIMDQYYMTHPDELFGGTYENVSIDLENLLILEAHAQCAAAELPIDVDKDGLFLGSLLEEVCVKHLIQDPKTNLYFAHPKYEGYPAKDVSLRAIDEARWRIIDVSTNEDVEDIEEGRAYFTLYEGSIFIHQGNSYYVFEVNEEKRYVKVRPTNVDYITTPREYTDIDPLKIMETRSIPNTTDIHVYFGTVQGSILQLMVFGYFKVNPKNWQILEAVTDLENPPFVRNAVGFWTDLPFATVQYLHATKHDVKDSIHAASHAILSLVPVYVVSTGLTSVRTDCQTSEATRIRPPRFFIYEHNGRSGMVAKAFSHVHELLVRAKQIVSACQCEDGCPACVQRNGCKHANKALDKQGALIVLKGLLGEIL</sequence>
<keyword evidence="2" id="KW-0067">ATP-binding</keyword>
<dbReference type="InterPro" id="IPR014939">
    <property type="entry name" value="CDT1_Gemini-bd-like"/>
</dbReference>
<dbReference type="SUPFAM" id="SSF46785">
    <property type="entry name" value="Winged helix' DNA-binding domain"/>
    <property type="match status" value="1"/>
</dbReference>
<dbReference type="GO" id="GO:0005634">
    <property type="term" value="C:nucleus"/>
    <property type="evidence" value="ECO:0007669"/>
    <property type="project" value="TreeGrafter"/>
</dbReference>
<dbReference type="Pfam" id="PF00271">
    <property type="entry name" value="Helicase_C"/>
    <property type="match status" value="1"/>
</dbReference>
<accession>A0A507BKP0</accession>
<evidence type="ECO:0000259" key="5">
    <source>
        <dbReference type="PROSITE" id="PS51194"/>
    </source>
</evidence>
<evidence type="ECO:0008006" key="8">
    <source>
        <dbReference type="Google" id="ProtNLM"/>
    </source>
</evidence>
<dbReference type="GO" id="GO:0006289">
    <property type="term" value="P:nucleotide-excision repair"/>
    <property type="evidence" value="ECO:0007669"/>
    <property type="project" value="TreeGrafter"/>
</dbReference>
<organism evidence="6 7">
    <name type="scientific">Synchytrium microbalum</name>
    <dbReference type="NCBI Taxonomy" id="1806994"/>
    <lineage>
        <taxon>Eukaryota</taxon>
        <taxon>Fungi</taxon>
        <taxon>Fungi incertae sedis</taxon>
        <taxon>Chytridiomycota</taxon>
        <taxon>Chytridiomycota incertae sedis</taxon>
        <taxon>Chytridiomycetes</taxon>
        <taxon>Synchytriales</taxon>
        <taxon>Synchytriaceae</taxon>
        <taxon>Synchytrium</taxon>
    </lineage>
</organism>
<keyword evidence="7" id="KW-1185">Reference proteome</keyword>
<keyword evidence="1" id="KW-0547">Nucleotide-binding</keyword>
<feature type="compositionally biased region" description="Basic residues" evidence="3">
    <location>
        <begin position="125"/>
        <end position="134"/>
    </location>
</feature>
<protein>
    <recommendedName>
        <fullName evidence="8">DNA helicase</fullName>
    </recommendedName>
</protein>
<dbReference type="Pfam" id="PF08839">
    <property type="entry name" value="CDT1"/>
    <property type="match status" value="1"/>
</dbReference>
<dbReference type="RefSeq" id="XP_031022059.1">
    <property type="nucleotide sequence ID" value="XM_031171965.1"/>
</dbReference>
<feature type="compositionally biased region" description="Basic residues" evidence="3">
    <location>
        <begin position="16"/>
        <end position="25"/>
    </location>
</feature>
<dbReference type="GO" id="GO:0003676">
    <property type="term" value="F:nucleic acid binding"/>
    <property type="evidence" value="ECO:0007669"/>
    <property type="project" value="InterPro"/>
</dbReference>
<dbReference type="InterPro" id="IPR027417">
    <property type="entry name" value="P-loop_NTPase"/>
</dbReference>
<dbReference type="Pfam" id="PF00270">
    <property type="entry name" value="DEAD"/>
    <property type="match status" value="1"/>
</dbReference>
<dbReference type="Pfam" id="PF09369">
    <property type="entry name" value="MZB"/>
    <property type="match status" value="1"/>
</dbReference>
<feature type="region of interest" description="Disordered" evidence="3">
    <location>
        <begin position="248"/>
        <end position="268"/>
    </location>
</feature>
<gene>
    <name evidence="6" type="ORF">SmJEL517_g06039</name>
</gene>
<dbReference type="GO" id="GO:0043138">
    <property type="term" value="F:3'-5' DNA helicase activity"/>
    <property type="evidence" value="ECO:0007669"/>
    <property type="project" value="TreeGrafter"/>
</dbReference>
<name>A0A507BKP0_9FUNG</name>
<dbReference type="Proteomes" id="UP000319731">
    <property type="component" value="Unassembled WGS sequence"/>
</dbReference>
<feature type="domain" description="Helicase C-terminal" evidence="5">
    <location>
        <begin position="649"/>
        <end position="806"/>
    </location>
</feature>
<feature type="domain" description="Helicase ATP-binding" evidence="4">
    <location>
        <begin position="427"/>
        <end position="613"/>
    </location>
</feature>
<comment type="caution">
    <text evidence="6">The sequence shown here is derived from an EMBL/GenBank/DDBJ whole genome shotgun (WGS) entry which is preliminary data.</text>
</comment>
<dbReference type="GeneID" id="42007262"/>
<dbReference type="GO" id="GO:0005524">
    <property type="term" value="F:ATP binding"/>
    <property type="evidence" value="ECO:0007669"/>
    <property type="project" value="UniProtKB-KW"/>
</dbReference>
<evidence type="ECO:0000259" key="4">
    <source>
        <dbReference type="PROSITE" id="PS51192"/>
    </source>
</evidence>
<evidence type="ECO:0000313" key="7">
    <source>
        <dbReference type="Proteomes" id="UP000319731"/>
    </source>
</evidence>
<dbReference type="InterPro" id="IPR036390">
    <property type="entry name" value="WH_DNA-bd_sf"/>
</dbReference>
<reference evidence="6 7" key="1">
    <citation type="journal article" date="2019" name="Sci. Rep.">
        <title>Comparative genomics of chytrid fungi reveal insights into the obligate biotrophic and pathogenic lifestyle of Synchytrium endobioticum.</title>
        <authorList>
            <person name="van de Vossenberg B.T.L.H."/>
            <person name="Warris S."/>
            <person name="Nguyen H.D.T."/>
            <person name="van Gent-Pelzer M.P.E."/>
            <person name="Joly D.L."/>
            <person name="van de Geest H.C."/>
            <person name="Bonants P.J.M."/>
            <person name="Smith D.S."/>
            <person name="Levesque C.A."/>
            <person name="van der Lee T.A.J."/>
        </authorList>
    </citation>
    <scope>NUCLEOTIDE SEQUENCE [LARGE SCALE GENOMIC DNA]</scope>
    <source>
        <strain evidence="6 7">JEL517</strain>
    </source>
</reference>
<feature type="region of interest" description="Disordered" evidence="3">
    <location>
        <begin position="1"/>
        <end position="140"/>
    </location>
</feature>
<dbReference type="PROSITE" id="PS51194">
    <property type="entry name" value="HELICASE_CTER"/>
    <property type="match status" value="1"/>
</dbReference>
<feature type="compositionally biased region" description="Low complexity" evidence="3">
    <location>
        <begin position="26"/>
        <end position="42"/>
    </location>
</feature>
<dbReference type="PANTHER" id="PTHR47957:SF3">
    <property type="entry name" value="ATP-DEPENDENT HELICASE HRQ1"/>
    <property type="match status" value="1"/>
</dbReference>
<dbReference type="InterPro" id="IPR014001">
    <property type="entry name" value="Helicase_ATP-bd"/>
</dbReference>
<dbReference type="STRING" id="1806994.A0A507BKP0"/>
<dbReference type="Pfam" id="PF22982">
    <property type="entry name" value="WHD_HRQ1"/>
    <property type="match status" value="1"/>
</dbReference>
<evidence type="ECO:0000313" key="6">
    <source>
        <dbReference type="EMBL" id="TPX30387.1"/>
    </source>
</evidence>
<dbReference type="InterPro" id="IPR011545">
    <property type="entry name" value="DEAD/DEAH_box_helicase_dom"/>
</dbReference>
<dbReference type="CDD" id="cd17923">
    <property type="entry name" value="DEXHc_Hrq1-like"/>
    <property type="match status" value="1"/>
</dbReference>
<evidence type="ECO:0000256" key="1">
    <source>
        <dbReference type="ARBA" id="ARBA00022741"/>
    </source>
</evidence>
<dbReference type="Gene3D" id="3.40.50.300">
    <property type="entry name" value="P-loop containing nucleotide triphosphate hydrolases"/>
    <property type="match status" value="2"/>
</dbReference>
<dbReference type="SMART" id="SM00487">
    <property type="entry name" value="DEXDc"/>
    <property type="match status" value="1"/>
</dbReference>
<feature type="compositionally biased region" description="Acidic residues" evidence="3">
    <location>
        <begin position="107"/>
        <end position="116"/>
    </location>
</feature>
<dbReference type="SMART" id="SM00490">
    <property type="entry name" value="HELICc"/>
    <property type="match status" value="1"/>
</dbReference>
<feature type="compositionally biased region" description="Acidic residues" evidence="3">
    <location>
        <begin position="1"/>
        <end position="10"/>
    </location>
</feature>
<dbReference type="InterPro" id="IPR001650">
    <property type="entry name" value="Helicase_C-like"/>
</dbReference>
<evidence type="ECO:0000256" key="2">
    <source>
        <dbReference type="ARBA" id="ARBA00022840"/>
    </source>
</evidence>
<dbReference type="AlphaFoldDB" id="A0A507BKP0"/>
<dbReference type="EMBL" id="QEAO01000072">
    <property type="protein sequence ID" value="TPX30387.1"/>
    <property type="molecule type" value="Genomic_DNA"/>
</dbReference>
<dbReference type="CDD" id="cd18797">
    <property type="entry name" value="SF2_C_Hrq"/>
    <property type="match status" value="1"/>
</dbReference>
<dbReference type="InterPro" id="IPR018973">
    <property type="entry name" value="MZB"/>
</dbReference>
<evidence type="ECO:0000256" key="3">
    <source>
        <dbReference type="SAM" id="MobiDB-lite"/>
    </source>
</evidence>
<proteinExistence type="predicted"/>
<dbReference type="PROSITE" id="PS51192">
    <property type="entry name" value="HELICASE_ATP_BIND_1"/>
    <property type="match status" value="1"/>
</dbReference>
<dbReference type="PANTHER" id="PTHR47957">
    <property type="entry name" value="ATP-DEPENDENT HELICASE HRQ1"/>
    <property type="match status" value="1"/>
</dbReference>
<feature type="compositionally biased region" description="Basic residues" evidence="3">
    <location>
        <begin position="64"/>
        <end position="75"/>
    </location>
</feature>
<feature type="compositionally biased region" description="Basic residues" evidence="3">
    <location>
        <begin position="250"/>
        <end position="261"/>
    </location>
</feature>
<dbReference type="SUPFAM" id="SSF52540">
    <property type="entry name" value="P-loop containing nucleoside triphosphate hydrolases"/>
    <property type="match status" value="1"/>
</dbReference>
<feature type="compositionally biased region" description="Basic and acidic residues" evidence="3">
    <location>
        <begin position="95"/>
        <end position="106"/>
    </location>
</feature>